<dbReference type="Proteomes" id="UP000828941">
    <property type="component" value="Chromosome 4"/>
</dbReference>
<organism evidence="1 2">
    <name type="scientific">Bauhinia variegata</name>
    <name type="common">Purple orchid tree</name>
    <name type="synonym">Phanera variegata</name>
    <dbReference type="NCBI Taxonomy" id="167791"/>
    <lineage>
        <taxon>Eukaryota</taxon>
        <taxon>Viridiplantae</taxon>
        <taxon>Streptophyta</taxon>
        <taxon>Embryophyta</taxon>
        <taxon>Tracheophyta</taxon>
        <taxon>Spermatophyta</taxon>
        <taxon>Magnoliopsida</taxon>
        <taxon>eudicotyledons</taxon>
        <taxon>Gunneridae</taxon>
        <taxon>Pentapetalae</taxon>
        <taxon>rosids</taxon>
        <taxon>fabids</taxon>
        <taxon>Fabales</taxon>
        <taxon>Fabaceae</taxon>
        <taxon>Cercidoideae</taxon>
        <taxon>Cercideae</taxon>
        <taxon>Bauhiniinae</taxon>
        <taxon>Bauhinia</taxon>
    </lineage>
</organism>
<keyword evidence="2" id="KW-1185">Reference proteome</keyword>
<proteinExistence type="predicted"/>
<evidence type="ECO:0000313" key="1">
    <source>
        <dbReference type="EMBL" id="KAI4346908.1"/>
    </source>
</evidence>
<name>A0ACB9PEL9_BAUVA</name>
<comment type="caution">
    <text evidence="1">The sequence shown here is derived from an EMBL/GenBank/DDBJ whole genome shotgun (WGS) entry which is preliminary data.</text>
</comment>
<sequence length="673" mass="74115">MASHCHSHPSLFPLLPLSCIIILLISLNMTPYVKSLDYFSSCSKPFSCGNVRNVGFPFWGGGRADGCGYPGLQLNCTGNSAYISINNITYLVKEVDPESSTLKIVRVEFMKGPCPDGFRNSGINILDHNLFDYIPGYQNLTLLYGCNVGAASNLLRRLDCPLYVYLFVGFMDPIPEYCKYSVVVPVHSMVDLANSQEIGEALKDGFEVKWIVGIEECDRCQQSGGVCGYDSKLNQPTCYCKGSVSGSRNLSRIIPDAVSDDKGPQGPEKSHSCRDDFWDNLCPNAIENSTFDTSIFKYTDDIKNMTLFYQCNVDILPQLSELPKEQCTDGATQVYATLDPPDFSAFGLCDHVIFIPILGSQVGAVKNNNIKSAIHNGFELEWVLDNDKCYTCTDSGGECGNDSEEFACFCKDGLHRTSCSDGRVPMSLCSSNEQYLNCSSSFDCANLHNLSYPFWGSQRPEYCGHPAFKLECSDEVAEITIRSEKYRVLKVSDTSHSLNLVSTEFWNNTCPTYLGSNAIDCSLFDFGSDSKNLTLYYDCPSPPFSLQGGYPTQFNCSINNTEMVNYFMLESIPENAETSFSASEFMGACKSEVLVPILESQAKVLGTNSTVENLKAALSSGFELEWNANNSLCHDCQNSGGHCGYSPSSGEFTCHCRVGSFHSKCQSGKYPVS</sequence>
<evidence type="ECO:0000313" key="2">
    <source>
        <dbReference type="Proteomes" id="UP000828941"/>
    </source>
</evidence>
<reference evidence="1 2" key="1">
    <citation type="journal article" date="2022" name="DNA Res.">
        <title>Chromosomal-level genome assembly of the orchid tree Bauhinia variegata (Leguminosae; Cercidoideae) supports the allotetraploid origin hypothesis of Bauhinia.</title>
        <authorList>
            <person name="Zhong Y."/>
            <person name="Chen Y."/>
            <person name="Zheng D."/>
            <person name="Pang J."/>
            <person name="Liu Y."/>
            <person name="Luo S."/>
            <person name="Meng S."/>
            <person name="Qian L."/>
            <person name="Wei D."/>
            <person name="Dai S."/>
            <person name="Zhou R."/>
        </authorList>
    </citation>
    <scope>NUCLEOTIDE SEQUENCE [LARGE SCALE GENOMIC DNA]</scope>
    <source>
        <strain evidence="1">BV-YZ2020</strain>
    </source>
</reference>
<gene>
    <name evidence="1" type="ORF">L6164_007771</name>
</gene>
<protein>
    <submittedName>
        <fullName evidence="1">Uncharacterized protein</fullName>
    </submittedName>
</protein>
<accession>A0ACB9PEL9</accession>
<dbReference type="EMBL" id="CM039429">
    <property type="protein sequence ID" value="KAI4346908.1"/>
    <property type="molecule type" value="Genomic_DNA"/>
</dbReference>